<evidence type="ECO:0000256" key="3">
    <source>
        <dbReference type="ARBA" id="ARBA00022475"/>
    </source>
</evidence>
<keyword evidence="5" id="KW-0777">Teichoic acid biosynthesis</keyword>
<dbReference type="RefSeq" id="WP_165449435.1">
    <property type="nucleotide sequence ID" value="NZ_SHKY01000001.1"/>
</dbReference>
<evidence type="ECO:0000313" key="8">
    <source>
        <dbReference type="EMBL" id="RZU50271.1"/>
    </source>
</evidence>
<evidence type="ECO:0000256" key="2">
    <source>
        <dbReference type="ARBA" id="ARBA00010488"/>
    </source>
</evidence>
<dbReference type="InterPro" id="IPR051612">
    <property type="entry name" value="Teichoic_Acid_Biosynth"/>
</dbReference>
<sequence length="951" mass="107953">MTSPTPRPDVTVVVIVYNDAHRIEAAVRSVLDQSLRSHEVIVVDDHSTDATPTVAQRLADEHPDLVRFIRLPANSGHCGAPRNAGVRQARGRYVMFLDSDDTIDRHACRNLVAMAEESGADMVVGRCVRHDVPTGKEQSWMPWLVQRKVVHESLRDQPELLYDVLSTNKLYRHDFLVRENLVFLEDRLYEDNLFSAHAYLTAKKIAVIPQRIYTWNIEPKARSITSRAADLRNITDRIAVTREIDKLLAQHDTGELRLQKDIRFLENDLRIHLAGFGQFPEATQRALLDVARPYVQTLQPEAFRQAKPLPAIAAYMVRQDDLAGVAAAHDYMVGKGAKSLLSTDLVVRDGRVFWCDRHLDDPLGREVLDVTEFGFQDLPLAKLRLGSRITGIERSGSTVTISGAITNPLGRLGTMAKPKAQLVVRARRNRRRQFTLPAKLAVSGTEATWTASFDPARVLRPVGLVDMVYNVVLRIRTAAQTIDLQLFADDPVIDDLRLAVRPRLTRLVADRMEAYRTDAGNLALRLAAEGRKARAGDATVHRLRSQPLGARLWSTAGTLRRDLRQRMNQRKTKLAWYDNVFSRLPISKRTIVFESHMGKQFSDSPRAIYEELKRSGVPFRAVWAHSEEHPNGFPSDVKLVRRQSYAYLRELGRARYWVDNQGFPHDLRKRSGTTYIQTWHGSAFKRMGFDEATIKSQTAGQQQRLQDAIDRFDVFLVRTEHDVRTLTRGMRVHSELMRVGYPRNDVLVRQDNPDEVAALRKSLNLTDDRKVLLYAPTFRPQEIGRWSKGLTLPFSLDDFVERFGDDYVLLIRPHYLASFAMPPRYAHSVRNVANVHDVTPLMQIADAVITDYSSLMFDYALLGRPMIFHVPDYDDYVGNSRGSYFDLAEVAPGPLTRTPDALFAALADLDKLPDRFAEQHRAFVARFCEYDTGNAAKAVVERFFAPGARRG</sequence>
<reference evidence="8 9" key="1">
    <citation type="submission" date="2019-02" db="EMBL/GenBank/DDBJ databases">
        <title>Sequencing the genomes of 1000 actinobacteria strains.</title>
        <authorList>
            <person name="Klenk H.-P."/>
        </authorList>
    </citation>
    <scope>NUCLEOTIDE SEQUENCE [LARGE SCALE GENOMIC DNA]</scope>
    <source>
        <strain evidence="8 9">DSM 45162</strain>
    </source>
</reference>
<keyword evidence="4 8" id="KW-0808">Transferase</keyword>
<dbReference type="Gene3D" id="3.40.50.12580">
    <property type="match status" value="1"/>
</dbReference>
<evidence type="ECO:0000256" key="1">
    <source>
        <dbReference type="ARBA" id="ARBA00004202"/>
    </source>
</evidence>
<dbReference type="InterPro" id="IPR001173">
    <property type="entry name" value="Glyco_trans_2-like"/>
</dbReference>
<dbReference type="GO" id="GO:0019350">
    <property type="term" value="P:teichoic acid biosynthetic process"/>
    <property type="evidence" value="ECO:0007669"/>
    <property type="project" value="UniProtKB-KW"/>
</dbReference>
<evidence type="ECO:0000256" key="5">
    <source>
        <dbReference type="ARBA" id="ARBA00022944"/>
    </source>
</evidence>
<comment type="caution">
    <text evidence="8">The sequence shown here is derived from an EMBL/GenBank/DDBJ whole genome shotgun (WGS) entry which is preliminary data.</text>
</comment>
<comment type="subcellular location">
    <subcellularLocation>
        <location evidence="1">Cell membrane</location>
        <topology evidence="1">Peripheral membrane protein</topology>
    </subcellularLocation>
</comment>
<dbReference type="InterPro" id="IPR029044">
    <property type="entry name" value="Nucleotide-diphossugar_trans"/>
</dbReference>
<proteinExistence type="inferred from homology"/>
<dbReference type="InterPro" id="IPR007554">
    <property type="entry name" value="Glycerophosphate_synth"/>
</dbReference>
<dbReference type="AlphaFoldDB" id="A0A4Q7ZIJ2"/>
<evidence type="ECO:0000256" key="6">
    <source>
        <dbReference type="ARBA" id="ARBA00023136"/>
    </source>
</evidence>
<keyword evidence="6" id="KW-0472">Membrane</keyword>
<dbReference type="InterPro" id="IPR043148">
    <property type="entry name" value="TagF_C"/>
</dbReference>
<dbReference type="Pfam" id="PF04464">
    <property type="entry name" value="Glyphos_transf"/>
    <property type="match status" value="1"/>
</dbReference>
<dbReference type="PANTHER" id="PTHR37316:SF3">
    <property type="entry name" value="TEICHOIC ACID GLYCEROL-PHOSPHATE TRANSFERASE"/>
    <property type="match status" value="1"/>
</dbReference>
<dbReference type="Gene3D" id="3.90.550.10">
    <property type="entry name" value="Spore Coat Polysaccharide Biosynthesis Protein SpsA, Chain A"/>
    <property type="match status" value="1"/>
</dbReference>
<keyword evidence="3" id="KW-1003">Cell membrane</keyword>
<accession>A0A4Q7ZIJ2</accession>
<keyword evidence="9" id="KW-1185">Reference proteome</keyword>
<dbReference type="CDD" id="cd00761">
    <property type="entry name" value="Glyco_tranf_GTA_type"/>
    <property type="match status" value="1"/>
</dbReference>
<dbReference type="SUPFAM" id="SSF53756">
    <property type="entry name" value="UDP-Glycosyltransferase/glycogen phosphorylase"/>
    <property type="match status" value="1"/>
</dbReference>
<dbReference type="GO" id="GO:0005886">
    <property type="term" value="C:plasma membrane"/>
    <property type="evidence" value="ECO:0007669"/>
    <property type="project" value="UniProtKB-SubCell"/>
</dbReference>
<protein>
    <submittedName>
        <fullName evidence="8">CDP-glycerol glycerophosphotransferase</fullName>
    </submittedName>
</protein>
<dbReference type="PANTHER" id="PTHR37316">
    <property type="entry name" value="TEICHOIC ACID GLYCEROL-PHOSPHATE PRIMASE"/>
    <property type="match status" value="1"/>
</dbReference>
<evidence type="ECO:0000313" key="9">
    <source>
        <dbReference type="Proteomes" id="UP000292564"/>
    </source>
</evidence>
<evidence type="ECO:0000256" key="4">
    <source>
        <dbReference type="ARBA" id="ARBA00022679"/>
    </source>
</evidence>
<comment type="similarity">
    <text evidence="2">Belongs to the CDP-glycerol glycerophosphotransferase family.</text>
</comment>
<evidence type="ECO:0000259" key="7">
    <source>
        <dbReference type="Pfam" id="PF00535"/>
    </source>
</evidence>
<dbReference type="Gene3D" id="3.40.50.11820">
    <property type="match status" value="1"/>
</dbReference>
<gene>
    <name evidence="8" type="ORF">EV385_2038</name>
</gene>
<feature type="domain" description="Glycosyltransferase 2-like" evidence="7">
    <location>
        <begin position="11"/>
        <end position="139"/>
    </location>
</feature>
<dbReference type="Pfam" id="PF00535">
    <property type="entry name" value="Glycos_transf_2"/>
    <property type="match status" value="1"/>
</dbReference>
<dbReference type="GO" id="GO:0047355">
    <property type="term" value="F:CDP-glycerol glycerophosphotransferase activity"/>
    <property type="evidence" value="ECO:0007669"/>
    <property type="project" value="InterPro"/>
</dbReference>
<organism evidence="8 9">
    <name type="scientific">Krasilnikovia cinnamomea</name>
    <dbReference type="NCBI Taxonomy" id="349313"/>
    <lineage>
        <taxon>Bacteria</taxon>
        <taxon>Bacillati</taxon>
        <taxon>Actinomycetota</taxon>
        <taxon>Actinomycetes</taxon>
        <taxon>Micromonosporales</taxon>
        <taxon>Micromonosporaceae</taxon>
        <taxon>Krasilnikovia</taxon>
    </lineage>
</organism>
<dbReference type="InterPro" id="IPR043149">
    <property type="entry name" value="TagF_N"/>
</dbReference>
<dbReference type="Proteomes" id="UP000292564">
    <property type="component" value="Unassembled WGS sequence"/>
</dbReference>
<dbReference type="SUPFAM" id="SSF53448">
    <property type="entry name" value="Nucleotide-diphospho-sugar transferases"/>
    <property type="match status" value="1"/>
</dbReference>
<dbReference type="EMBL" id="SHKY01000001">
    <property type="protein sequence ID" value="RZU50271.1"/>
    <property type="molecule type" value="Genomic_DNA"/>
</dbReference>
<name>A0A4Q7ZIJ2_9ACTN</name>